<keyword evidence="3" id="KW-1185">Reference proteome</keyword>
<dbReference type="AlphaFoldDB" id="A0AAD4P7P3"/>
<proteinExistence type="predicted"/>
<organism evidence="2 3">
    <name type="scientific">Perilla frutescens var. hirtella</name>
    <name type="common">Perilla citriodora</name>
    <name type="synonym">Perilla setoyensis</name>
    <dbReference type="NCBI Taxonomy" id="608512"/>
    <lineage>
        <taxon>Eukaryota</taxon>
        <taxon>Viridiplantae</taxon>
        <taxon>Streptophyta</taxon>
        <taxon>Embryophyta</taxon>
        <taxon>Tracheophyta</taxon>
        <taxon>Spermatophyta</taxon>
        <taxon>Magnoliopsida</taxon>
        <taxon>eudicotyledons</taxon>
        <taxon>Gunneridae</taxon>
        <taxon>Pentapetalae</taxon>
        <taxon>asterids</taxon>
        <taxon>lamiids</taxon>
        <taxon>Lamiales</taxon>
        <taxon>Lamiaceae</taxon>
        <taxon>Nepetoideae</taxon>
        <taxon>Elsholtzieae</taxon>
        <taxon>Perilla</taxon>
    </lineage>
</organism>
<comment type="caution">
    <text evidence="2">The sequence shown here is derived from an EMBL/GenBank/DDBJ whole genome shotgun (WGS) entry which is preliminary data.</text>
</comment>
<keyword evidence="1" id="KW-0472">Membrane</keyword>
<feature type="transmembrane region" description="Helical" evidence="1">
    <location>
        <begin position="81"/>
        <end position="105"/>
    </location>
</feature>
<keyword evidence="1" id="KW-1133">Transmembrane helix</keyword>
<reference evidence="2 3" key="1">
    <citation type="journal article" date="2021" name="Nat. Commun.">
        <title>Incipient diploidization of the medicinal plant Perilla within 10,000 years.</title>
        <authorList>
            <person name="Zhang Y."/>
            <person name="Shen Q."/>
            <person name="Leng L."/>
            <person name="Zhang D."/>
            <person name="Chen S."/>
            <person name="Shi Y."/>
            <person name="Ning Z."/>
            <person name="Chen S."/>
        </authorList>
    </citation>
    <scope>NUCLEOTIDE SEQUENCE [LARGE SCALE GENOMIC DNA]</scope>
    <source>
        <strain evidence="3">cv. PC099</strain>
    </source>
</reference>
<dbReference type="Proteomes" id="UP001190926">
    <property type="component" value="Unassembled WGS sequence"/>
</dbReference>
<feature type="transmembrane region" description="Helical" evidence="1">
    <location>
        <begin position="52"/>
        <end position="75"/>
    </location>
</feature>
<name>A0AAD4P7P3_PERFH</name>
<evidence type="ECO:0000256" key="1">
    <source>
        <dbReference type="SAM" id="Phobius"/>
    </source>
</evidence>
<evidence type="ECO:0000313" key="2">
    <source>
        <dbReference type="EMBL" id="KAH6830019.1"/>
    </source>
</evidence>
<sequence length="125" mass="13644">MMSGQAQNEDEYRSKAFHELSALVLNIIRSPPATERGRRSVPSFQQITPAGFASLLLGISLSLMLCGSVTFFIGFVLMPWVLAFVVFFYFVGVVSTISMIGRAILSCNSPPPSPRKDAAASWKVL</sequence>
<dbReference type="EMBL" id="SDAM02000101">
    <property type="protein sequence ID" value="KAH6830019.1"/>
    <property type="molecule type" value="Genomic_DNA"/>
</dbReference>
<dbReference type="PANTHER" id="PTHR34781">
    <property type="entry name" value="TRANSMEMBRANE PROTEIN"/>
    <property type="match status" value="1"/>
</dbReference>
<evidence type="ECO:0000313" key="3">
    <source>
        <dbReference type="Proteomes" id="UP001190926"/>
    </source>
</evidence>
<keyword evidence="1" id="KW-0812">Transmembrane</keyword>
<protein>
    <submittedName>
        <fullName evidence="2">Uncharacterized protein</fullName>
    </submittedName>
</protein>
<gene>
    <name evidence="2" type="ORF">C2S53_000334</name>
</gene>
<accession>A0AAD4P7P3</accession>
<dbReference type="PANTHER" id="PTHR34781:SF2">
    <property type="entry name" value="TRANSMEMBRANE PROTEIN"/>
    <property type="match status" value="1"/>
</dbReference>